<comment type="similarity">
    <text evidence="1">Belongs to the HypD family.</text>
</comment>
<dbReference type="Pfam" id="PF01924">
    <property type="entry name" value="HypD"/>
    <property type="match status" value="1"/>
</dbReference>
<gene>
    <name evidence="4" type="primary">hypD</name>
    <name evidence="4" type="ORF">DOP62_05285</name>
</gene>
<dbReference type="PIRSF" id="PIRSF005622">
    <property type="entry name" value="Hydrgn_mat_hypD"/>
    <property type="match status" value="1"/>
</dbReference>
<dbReference type="EMBL" id="CP030139">
    <property type="protein sequence ID" value="AZB73646.1"/>
    <property type="molecule type" value="Genomic_DNA"/>
</dbReference>
<dbReference type="Gene3D" id="6.10.20.100">
    <property type="match status" value="1"/>
</dbReference>
<organism evidence="4 5">
    <name type="scientific">Synechococcus elongatus PCC 11801</name>
    <dbReference type="NCBI Taxonomy" id="2219813"/>
    <lineage>
        <taxon>Bacteria</taxon>
        <taxon>Bacillati</taxon>
        <taxon>Cyanobacteriota</taxon>
        <taxon>Cyanophyceae</taxon>
        <taxon>Synechococcales</taxon>
        <taxon>Synechococcaceae</taxon>
        <taxon>Synechococcus</taxon>
    </lineage>
</organism>
<proteinExistence type="inferred from homology"/>
<protein>
    <submittedName>
        <fullName evidence="4">Hydrogenase formation protein HypD</fullName>
    </submittedName>
</protein>
<sequence length="369" mass="39784">MRYVEEFRQAEAVQTWVAAIAQRVTRPWTLMEVCGGQTHSIVRYGLDTLLPEGVTLLHGPGCPVCVTPGAVIDQAIAIAADPQVTICSFGDMLRVPGDRQQSLQQARAAGAQVQIVYSPLDAVAIAAKNRDRQVVFLAVGFETTAPATALAIAQAQQLGLDNFSILLSHVRVAPAMVQLLEDPGCRIQAFLAAGHVCTVAGLADYPAIAQRYRVPIAVTGFEPLDILQGIYTCIDQLESERFEVVNCYGRAVQPGGNPAAQQWVERVFAIADQDWRGLGTIPEGGLQFQPAFEAFDARRRFAIAETIEPAPVPDCMSGLVLQGQKQPCDCPAFGRTCTPETPLGAPMVSSEGACAAYYRYRHSPVTMRA</sequence>
<keyword evidence="2" id="KW-0479">Metal-binding</keyword>
<dbReference type="InterPro" id="IPR042243">
    <property type="entry name" value="HypD_1"/>
</dbReference>
<evidence type="ECO:0000256" key="2">
    <source>
        <dbReference type="ARBA" id="ARBA00022723"/>
    </source>
</evidence>
<dbReference type="GO" id="GO:0051539">
    <property type="term" value="F:4 iron, 4 sulfur cluster binding"/>
    <property type="evidence" value="ECO:0007669"/>
    <property type="project" value="TreeGrafter"/>
</dbReference>
<dbReference type="GO" id="GO:0070025">
    <property type="term" value="F:carbon monoxide binding"/>
    <property type="evidence" value="ECO:0007669"/>
    <property type="project" value="TreeGrafter"/>
</dbReference>
<dbReference type="AlphaFoldDB" id="A0AAN1UVH3"/>
<dbReference type="GO" id="GO:0005506">
    <property type="term" value="F:iron ion binding"/>
    <property type="evidence" value="ECO:0007669"/>
    <property type="project" value="TreeGrafter"/>
</dbReference>
<name>A0AAN1UVH3_SYNEL</name>
<evidence type="ECO:0000256" key="1">
    <source>
        <dbReference type="ARBA" id="ARBA00007888"/>
    </source>
</evidence>
<dbReference type="NCBIfam" id="TIGR00075">
    <property type="entry name" value="hypD"/>
    <property type="match status" value="1"/>
</dbReference>
<dbReference type="InterPro" id="IPR042244">
    <property type="entry name" value="HypD_2_sf"/>
</dbReference>
<accession>A0AAN1UVH3</accession>
<evidence type="ECO:0000313" key="5">
    <source>
        <dbReference type="Proteomes" id="UP000267249"/>
    </source>
</evidence>
<dbReference type="GO" id="GO:0051604">
    <property type="term" value="P:protein maturation"/>
    <property type="evidence" value="ECO:0007669"/>
    <property type="project" value="TreeGrafter"/>
</dbReference>
<keyword evidence="3" id="KW-0408">Iron</keyword>
<dbReference type="InterPro" id="IPR002780">
    <property type="entry name" value="Hyd_form_HypD"/>
</dbReference>
<reference evidence="4 5" key="1">
    <citation type="journal article" date="2018" name="Sci. Rep.">
        <title>Genome Features and Biochemical Characteristics of a Robust, Fast Growing and Naturally Transformable Cyanobacterium Synechococcus elongatus PCC 11801 Isolated from India.</title>
        <authorList>
            <person name="Jaiswal D."/>
            <person name="Sengupta A."/>
            <person name="Sohoni S."/>
            <person name="Sengupta S."/>
            <person name="Phadnavis A.G."/>
            <person name="Pakrasi H.B."/>
            <person name="Wangikar P.P."/>
        </authorList>
    </citation>
    <scope>NUCLEOTIDE SEQUENCE [LARGE SCALE GENOMIC DNA]</scope>
    <source>
        <strain evidence="4 5">PCC 11801</strain>
    </source>
</reference>
<dbReference type="PANTHER" id="PTHR30149:SF0">
    <property type="entry name" value="HYDROGENASE MATURATION FACTOR HYPD"/>
    <property type="match status" value="1"/>
</dbReference>
<evidence type="ECO:0000256" key="3">
    <source>
        <dbReference type="ARBA" id="ARBA00023004"/>
    </source>
</evidence>
<evidence type="ECO:0000313" key="4">
    <source>
        <dbReference type="EMBL" id="AZB73646.1"/>
    </source>
</evidence>
<dbReference type="PANTHER" id="PTHR30149">
    <property type="entry name" value="HYDROGENASE PROTEIN ASSEMBLY PROTEIN HYPD"/>
    <property type="match status" value="1"/>
</dbReference>
<dbReference type="Gene3D" id="3.40.50.11740">
    <property type="entry name" value="HypD, alpha/beta domain 2"/>
    <property type="match status" value="2"/>
</dbReference>
<dbReference type="RefSeq" id="WP_208676242.1">
    <property type="nucleotide sequence ID" value="NZ_CP030139.2"/>
</dbReference>
<dbReference type="Proteomes" id="UP000267249">
    <property type="component" value="Chromosome"/>
</dbReference>